<dbReference type="Gene3D" id="1.10.10.10">
    <property type="entry name" value="Winged helix-like DNA-binding domain superfamily/Winged helix DNA-binding domain"/>
    <property type="match status" value="1"/>
</dbReference>
<keyword evidence="3 5" id="KW-0238">DNA-binding</keyword>
<dbReference type="CDD" id="cd14660">
    <property type="entry name" value="E2F_DD"/>
    <property type="match status" value="1"/>
</dbReference>
<dbReference type="PANTHER" id="PTHR12081:SF50">
    <property type="entry name" value="TRANSCRIPTION FACTOR E2F2"/>
    <property type="match status" value="1"/>
</dbReference>
<dbReference type="RefSeq" id="XP_029805384.1">
    <property type="nucleotide sequence ID" value="XM_029949524.1"/>
</dbReference>
<dbReference type="SUPFAM" id="SSF46785">
    <property type="entry name" value="Winged helix' DNA-binding domain"/>
    <property type="match status" value="1"/>
</dbReference>
<dbReference type="OMA" id="WVGRGIF"/>
<dbReference type="PANTHER" id="PTHR12081">
    <property type="entry name" value="TRANSCRIPTION FACTOR E2F"/>
    <property type="match status" value="1"/>
</dbReference>
<dbReference type="GO" id="GO:0000978">
    <property type="term" value="F:RNA polymerase II cis-regulatory region sequence-specific DNA binding"/>
    <property type="evidence" value="ECO:0007669"/>
    <property type="project" value="InterPro"/>
</dbReference>
<name>A0A673TH72_SURSU</name>
<dbReference type="InterPro" id="IPR036388">
    <property type="entry name" value="WH-like_DNA-bd_sf"/>
</dbReference>
<evidence type="ECO:0000256" key="1">
    <source>
        <dbReference type="ARBA" id="ARBA00010940"/>
    </source>
</evidence>
<dbReference type="FunFam" id="1.10.10.10:FF:000008">
    <property type="entry name" value="E2F transcription factor 1"/>
    <property type="match status" value="1"/>
</dbReference>
<reference evidence="8" key="2">
    <citation type="submission" date="2025-08" db="UniProtKB">
        <authorList>
            <consortium name="Ensembl"/>
        </authorList>
    </citation>
    <scope>IDENTIFICATION</scope>
</reference>
<sequence>MLRGSRALAPVAGPPSKGLPAMSPTELWPPGLSSPQLCPATSTYYTSLYPQTVPPTAAPGTCLDATPHGPEGQAVRCVPAGRLPAKRKLDLEGIGRPAVPEFRTPKGKCIRLDGLPSPRTPKSPGEKTRYDTSLGLLTKKFIYLLSESKDGVLDLNWAAEVLAVQKRRIYDITNVLEGIQLIRKKAKNNIQWVGRGMFEDPTRPGKQQQLGQELKELMSTEQALDQLIQTCSLNFKHLTEDKANKRLAYVTYQDIRAVGSFKEQTVIAVKAPPQTRLEVPDRSEENLQIYLKSTQGPIEVYLCPEEMQEPDSPTEDPLPSTSALGPIPDSTQPSSSTDPGTTQPTASPALTSQPALQPPPPPPPPLVPLEATDSMLELPHPLLQQTEDQFLSPTLPCSSPLISFSPPLDQDDYLWGLDGGEGISDLFDSYDLGDLLIN</sequence>
<evidence type="ECO:0000256" key="4">
    <source>
        <dbReference type="ARBA" id="ARBA00023163"/>
    </source>
</evidence>
<dbReference type="GO" id="GO:0046983">
    <property type="term" value="F:protein dimerization activity"/>
    <property type="evidence" value="ECO:0007669"/>
    <property type="project" value="InterPro"/>
</dbReference>
<reference evidence="8" key="3">
    <citation type="submission" date="2025-09" db="UniProtKB">
        <authorList>
            <consortium name="Ensembl"/>
        </authorList>
    </citation>
    <scope>IDENTIFICATION</scope>
</reference>
<dbReference type="OrthoDB" id="1743261at2759"/>
<comment type="similarity">
    <text evidence="1 5">Belongs to the E2F/DP family.</text>
</comment>
<keyword evidence="9" id="KW-1185">Reference proteome</keyword>
<feature type="region of interest" description="Disordered" evidence="6">
    <location>
        <begin position="1"/>
        <end position="20"/>
    </location>
</feature>
<accession>A0A673TH72</accession>
<organism evidence="8 9">
    <name type="scientific">Suricata suricatta</name>
    <name type="common">Meerkat</name>
    <dbReference type="NCBI Taxonomy" id="37032"/>
    <lineage>
        <taxon>Eukaryota</taxon>
        <taxon>Metazoa</taxon>
        <taxon>Chordata</taxon>
        <taxon>Craniata</taxon>
        <taxon>Vertebrata</taxon>
        <taxon>Euteleostomi</taxon>
        <taxon>Mammalia</taxon>
        <taxon>Eutheria</taxon>
        <taxon>Laurasiatheria</taxon>
        <taxon>Carnivora</taxon>
        <taxon>Feliformia</taxon>
        <taxon>Herpestidae</taxon>
        <taxon>Suricata</taxon>
    </lineage>
</organism>
<reference evidence="8 9" key="1">
    <citation type="submission" date="2019-05" db="EMBL/GenBank/DDBJ databases">
        <title>A Chromosome-scale Meerkat (S. suricatta) Genome Assembly.</title>
        <authorList>
            <person name="Dudchenko O."/>
            <person name="Lieberman Aiden E."/>
            <person name="Tung J."/>
            <person name="Barreiro L.B."/>
            <person name="Clutton-Brock T.H."/>
        </authorList>
    </citation>
    <scope>NUCLEOTIDE SEQUENCE [LARGE SCALE GENOMIC DNA]</scope>
</reference>
<dbReference type="AlphaFoldDB" id="A0A673TH72"/>
<dbReference type="InterPro" id="IPR015633">
    <property type="entry name" value="E2F"/>
</dbReference>
<dbReference type="GO" id="GO:0000981">
    <property type="term" value="F:DNA-binding transcription factor activity, RNA polymerase II-specific"/>
    <property type="evidence" value="ECO:0007669"/>
    <property type="project" value="TreeGrafter"/>
</dbReference>
<evidence type="ECO:0000256" key="6">
    <source>
        <dbReference type="SAM" id="MobiDB-lite"/>
    </source>
</evidence>
<comment type="subcellular location">
    <subcellularLocation>
        <location evidence="5">Nucleus</location>
    </subcellularLocation>
</comment>
<feature type="compositionally biased region" description="Pro residues" evidence="6">
    <location>
        <begin position="356"/>
        <end position="367"/>
    </location>
</feature>
<dbReference type="InterPro" id="IPR036390">
    <property type="entry name" value="WH_DNA-bd_sf"/>
</dbReference>
<feature type="region of interest" description="Disordered" evidence="6">
    <location>
        <begin position="307"/>
        <end position="370"/>
    </location>
</feature>
<keyword evidence="2 5" id="KW-0805">Transcription regulation</keyword>
<dbReference type="Pfam" id="PF02319">
    <property type="entry name" value="WHD_E2F_TDP"/>
    <property type="match status" value="1"/>
</dbReference>
<dbReference type="Gene3D" id="6.10.250.540">
    <property type="match status" value="1"/>
</dbReference>
<feature type="compositionally biased region" description="Low complexity" evidence="6">
    <location>
        <begin position="328"/>
        <end position="355"/>
    </location>
</feature>
<dbReference type="Pfam" id="PF16421">
    <property type="entry name" value="E2F_CC-MB"/>
    <property type="match status" value="1"/>
</dbReference>
<evidence type="ECO:0000259" key="7">
    <source>
        <dbReference type="SMART" id="SM01372"/>
    </source>
</evidence>
<dbReference type="SMART" id="SM01372">
    <property type="entry name" value="E2F_TDP"/>
    <property type="match status" value="1"/>
</dbReference>
<dbReference type="CTD" id="1870"/>
<dbReference type="GO" id="GO:0090575">
    <property type="term" value="C:RNA polymerase II transcription regulator complex"/>
    <property type="evidence" value="ECO:0007669"/>
    <property type="project" value="TreeGrafter"/>
</dbReference>
<keyword evidence="4 5" id="KW-0804">Transcription</keyword>
<dbReference type="Ensembl" id="ENSSSUT00005009617.1">
    <property type="protein sequence ID" value="ENSSSUP00005008346.1"/>
    <property type="gene ID" value="ENSSSUG00005005438.1"/>
</dbReference>
<protein>
    <submittedName>
        <fullName evidence="8">E2F transcription factor 2</fullName>
    </submittedName>
</protein>
<proteinExistence type="inferred from homology"/>
<keyword evidence="5" id="KW-0539">Nucleus</keyword>
<dbReference type="Proteomes" id="UP000472268">
    <property type="component" value="Chromosome 8"/>
</dbReference>
<feature type="domain" description="E2F/DP family winged-helix DNA-binding" evidence="7">
    <location>
        <begin position="129"/>
        <end position="194"/>
    </location>
</feature>
<evidence type="ECO:0000313" key="8">
    <source>
        <dbReference type="Ensembl" id="ENSSSUP00005008346.1"/>
    </source>
</evidence>
<evidence type="ECO:0000256" key="5">
    <source>
        <dbReference type="RuleBase" id="RU003796"/>
    </source>
</evidence>
<evidence type="ECO:0000256" key="2">
    <source>
        <dbReference type="ARBA" id="ARBA00023015"/>
    </source>
</evidence>
<evidence type="ECO:0000256" key="3">
    <source>
        <dbReference type="ARBA" id="ARBA00023125"/>
    </source>
</evidence>
<dbReference type="GeneID" id="115299977"/>
<dbReference type="InterPro" id="IPR003316">
    <property type="entry name" value="E2F_WHTH_DNA-bd_dom"/>
</dbReference>
<evidence type="ECO:0000313" key="9">
    <source>
        <dbReference type="Proteomes" id="UP000472268"/>
    </source>
</evidence>
<dbReference type="InterPro" id="IPR037241">
    <property type="entry name" value="E2F-DP_heterodim"/>
</dbReference>
<dbReference type="InterPro" id="IPR032198">
    <property type="entry name" value="E2F_CC-MB"/>
</dbReference>
<gene>
    <name evidence="8" type="primary">E2F2</name>
</gene>
<dbReference type="SUPFAM" id="SSF144074">
    <property type="entry name" value="E2F-DP heterodimerization region"/>
    <property type="match status" value="1"/>
</dbReference>